<dbReference type="AlphaFoldDB" id="A0A224YJY9"/>
<proteinExistence type="predicted"/>
<organism evidence="1">
    <name type="scientific">Rhipicephalus zambeziensis</name>
    <dbReference type="NCBI Taxonomy" id="60191"/>
    <lineage>
        <taxon>Eukaryota</taxon>
        <taxon>Metazoa</taxon>
        <taxon>Ecdysozoa</taxon>
        <taxon>Arthropoda</taxon>
        <taxon>Chelicerata</taxon>
        <taxon>Arachnida</taxon>
        <taxon>Acari</taxon>
        <taxon>Parasitiformes</taxon>
        <taxon>Ixodida</taxon>
        <taxon>Ixodoidea</taxon>
        <taxon>Ixodidae</taxon>
        <taxon>Rhipicephalinae</taxon>
        <taxon>Rhipicephalus</taxon>
        <taxon>Rhipicephalus</taxon>
    </lineage>
</organism>
<protein>
    <submittedName>
        <fullName evidence="1">Uncharacterized protein</fullName>
    </submittedName>
</protein>
<reference evidence="1" key="1">
    <citation type="journal article" date="2017" name="Parasit. Vectors">
        <title>Sialotranscriptomics of Rhipicephalus zambeziensis reveals intricate expression profiles of secretory proteins and suggests tight temporal transcriptional regulation during blood-feeding.</title>
        <authorList>
            <person name="de Castro M.H."/>
            <person name="de Klerk D."/>
            <person name="Pienaar R."/>
            <person name="Rees D.J.G."/>
            <person name="Mans B.J."/>
        </authorList>
    </citation>
    <scope>NUCLEOTIDE SEQUENCE</scope>
    <source>
        <tissue evidence="1">Salivary glands</tissue>
    </source>
</reference>
<sequence length="95" mass="10992">MVRHHLRRELSQVTNISMQLLIMNTPEAKAVARLVPHMMSRYDLWCSSYDCKCPTTIKGTCVDIATYFMDRKVVIFKGKQVTELVGNNPSLWFVK</sequence>
<dbReference type="EMBL" id="GFPF01003138">
    <property type="protein sequence ID" value="MAA14284.1"/>
    <property type="molecule type" value="Transcribed_RNA"/>
</dbReference>
<accession>A0A224YJY9</accession>
<evidence type="ECO:0000313" key="1">
    <source>
        <dbReference type="EMBL" id="MAA14284.1"/>
    </source>
</evidence>
<name>A0A224YJY9_9ACAR</name>